<reference evidence="1 2" key="2">
    <citation type="submission" date="2023-11" db="EMBL/GenBank/DDBJ databases">
        <authorList>
            <person name="Lara A.C."/>
            <person name="Chronakova A."/>
        </authorList>
    </citation>
    <scope>NUCLEOTIDE SEQUENCE [LARGE SCALE GENOMIC DNA]</scope>
    <source>
        <strain evidence="1 2">BCCO 10_0856</strain>
    </source>
</reference>
<dbReference type="EMBL" id="JAXAVW010000080">
    <property type="protein sequence ID" value="MDX8037635.1"/>
    <property type="molecule type" value="Genomic_DNA"/>
</dbReference>
<evidence type="ECO:0000313" key="1">
    <source>
        <dbReference type="EMBL" id="MDX8037635.1"/>
    </source>
</evidence>
<reference evidence="1 2" key="1">
    <citation type="submission" date="2023-11" db="EMBL/GenBank/DDBJ databases">
        <title>Lentzea sokolovensis, sp. nov., Lentzea kristufkii, sp. nov., and Lentzea miocenensis, sp. nov., rare actinobacteria from Sokolov Coal Basin, Miocene lacustrine sediment, Czech Republic.</title>
        <authorList>
            <person name="Lara A."/>
            <person name="Kotroba L."/>
            <person name="Nouioui I."/>
            <person name="Neumann-Schaal M."/>
            <person name="Mast Y."/>
            <person name="Chronakova A."/>
        </authorList>
    </citation>
    <scope>NUCLEOTIDE SEQUENCE [LARGE SCALE GENOMIC DNA]</scope>
    <source>
        <strain evidence="1 2">BCCO 10_0856</strain>
    </source>
</reference>
<name>A0ABU4THG6_9PSEU</name>
<gene>
    <name evidence="1" type="ORF">SK803_46210</name>
</gene>
<proteinExistence type="predicted"/>
<accession>A0ABU4THG6</accession>
<dbReference type="RefSeq" id="WP_319972619.1">
    <property type="nucleotide sequence ID" value="NZ_JAXAVW010000080.1"/>
</dbReference>
<feature type="non-terminal residue" evidence="1">
    <location>
        <position position="1"/>
    </location>
</feature>
<evidence type="ECO:0000313" key="2">
    <source>
        <dbReference type="Proteomes" id="UP001285521"/>
    </source>
</evidence>
<evidence type="ECO:0008006" key="3">
    <source>
        <dbReference type="Google" id="ProtNLM"/>
    </source>
</evidence>
<organism evidence="1 2">
    <name type="scientific">Lentzea miocenica</name>
    <dbReference type="NCBI Taxonomy" id="3095431"/>
    <lineage>
        <taxon>Bacteria</taxon>
        <taxon>Bacillati</taxon>
        <taxon>Actinomycetota</taxon>
        <taxon>Actinomycetes</taxon>
        <taxon>Pseudonocardiales</taxon>
        <taxon>Pseudonocardiaceae</taxon>
        <taxon>Lentzea</taxon>
    </lineage>
</organism>
<dbReference type="Proteomes" id="UP001285521">
    <property type="component" value="Unassembled WGS sequence"/>
</dbReference>
<comment type="caution">
    <text evidence="1">The sequence shown here is derived from an EMBL/GenBank/DDBJ whole genome shotgun (WGS) entry which is preliminary data.</text>
</comment>
<sequence>QAEGTFAFQIYDGIVPKRTNLFQDVVEIIHRHMASGAVVEPSAMLPSRSTGEPREVDVVVRSKVAGHEVIVSVEAVGRSRKADRTWVDQMAGKHADLPTSRLVLVSEKGFTRDARAAATAASIVTVAPQDITDQALGFRIVNTASSLWPKNVKFTPRRYGVRFVKGTRSSPWPGGSAEVCSQDGTVIAASVETFVTALYKRRWKELVTEHLRDIVENVNRSGLLSSNH</sequence>
<keyword evidence="2" id="KW-1185">Reference proteome</keyword>
<protein>
    <recommendedName>
        <fullName evidence="3">Restriction endonuclease</fullName>
    </recommendedName>
</protein>